<feature type="transmembrane region" description="Helical" evidence="1">
    <location>
        <begin position="199"/>
        <end position="221"/>
    </location>
</feature>
<proteinExistence type="predicted"/>
<sequence length="499" mass="51824">MDLIANIGLGFSVAITPVNILFCFVGVLLGTLIGVLPGIGAVATMSMLLPVTFHLPPATSLIMLAGIYYGAQYGGSTTAILVKLPGEASSVATVLDGYAMAQKGRAGAALSIAALASFVAGTVATLLIAVAGPLMAQLALKFGPAEYFSLMVLGLVASVILASGSLAKAIIMILAGAFLGLVGPDANSPMPRLTFGVPALAEGVNFVALAVGFFGISEIILNLEKDMQRVAPVAMRDLFPNREEIRRSVGPTLRGTLIGSVLGVLPGGGALLASFGAYAIEKKLSDTPERFGQGAPEGVAAPEAANNAGAQTSFVPLLTLGVPSNAIMAVMAGAMTIQGIAPSPKVMVEHAQLFWGMIASMWVGNLLLVVLNLPLVGLWVKLLQVPYRILYPAILFFCCIGVYSINNSAFDVYVAVGFGVVGYLLIKLGFEPTPLLLGFILAPMMEENLKRAMILSGGSLEPFVTRPISAFLLLATVAMLLLMALPSFKRTRETALNAD</sequence>
<feature type="domain" description="DUF112" evidence="2">
    <location>
        <begin position="20"/>
        <end position="437"/>
    </location>
</feature>
<feature type="transmembrane region" description="Helical" evidence="1">
    <location>
        <begin position="322"/>
        <end position="341"/>
    </location>
</feature>
<feature type="transmembrane region" description="Helical" evidence="1">
    <location>
        <begin position="256"/>
        <end position="280"/>
    </location>
</feature>
<dbReference type="PANTHER" id="PTHR35342">
    <property type="entry name" value="TRICARBOXYLIC TRANSPORT PROTEIN"/>
    <property type="match status" value="1"/>
</dbReference>
<organism evidence="3 4">
    <name type="scientific">Phreatobacter cathodiphilus</name>
    <dbReference type="NCBI Taxonomy" id="1868589"/>
    <lineage>
        <taxon>Bacteria</taxon>
        <taxon>Pseudomonadati</taxon>
        <taxon>Pseudomonadota</taxon>
        <taxon>Alphaproteobacteria</taxon>
        <taxon>Hyphomicrobiales</taxon>
        <taxon>Phreatobacteraceae</taxon>
        <taxon>Phreatobacter</taxon>
    </lineage>
</organism>
<evidence type="ECO:0000259" key="2">
    <source>
        <dbReference type="Pfam" id="PF01970"/>
    </source>
</evidence>
<dbReference type="KEGG" id="phr:C6569_08800"/>
<feature type="transmembrane region" description="Helical" evidence="1">
    <location>
        <begin position="353"/>
        <end position="379"/>
    </location>
</feature>
<accession>A0A2S0NB36</accession>
<dbReference type="OrthoDB" id="9781349at2"/>
<reference evidence="3 4" key="1">
    <citation type="submission" date="2018-03" db="EMBL/GenBank/DDBJ databases">
        <title>Genome sequencing of Phreatobacter sp.</title>
        <authorList>
            <person name="Kim S.-J."/>
            <person name="Heo J."/>
            <person name="Kwon S.-W."/>
        </authorList>
    </citation>
    <scope>NUCLEOTIDE SEQUENCE [LARGE SCALE GENOMIC DNA]</scope>
    <source>
        <strain evidence="3 4">S-12</strain>
    </source>
</reference>
<dbReference type="Proteomes" id="UP000237889">
    <property type="component" value="Chromosome"/>
</dbReference>
<feature type="transmembrane region" description="Helical" evidence="1">
    <location>
        <begin position="385"/>
        <end position="405"/>
    </location>
</feature>
<dbReference type="EMBL" id="CP027668">
    <property type="protein sequence ID" value="AVO45153.1"/>
    <property type="molecule type" value="Genomic_DNA"/>
</dbReference>
<dbReference type="AlphaFoldDB" id="A0A2S0NB36"/>
<protein>
    <recommendedName>
        <fullName evidence="2">DUF112 domain-containing protein</fullName>
    </recommendedName>
</protein>
<dbReference type="InterPro" id="IPR002823">
    <property type="entry name" value="DUF112_TM"/>
</dbReference>
<keyword evidence="1" id="KW-1133">Transmembrane helix</keyword>
<evidence type="ECO:0000313" key="4">
    <source>
        <dbReference type="Proteomes" id="UP000237889"/>
    </source>
</evidence>
<feature type="transmembrane region" description="Helical" evidence="1">
    <location>
        <begin position="468"/>
        <end position="488"/>
    </location>
</feature>
<evidence type="ECO:0000313" key="3">
    <source>
        <dbReference type="EMBL" id="AVO45153.1"/>
    </source>
</evidence>
<feature type="transmembrane region" description="Helical" evidence="1">
    <location>
        <begin position="108"/>
        <end position="135"/>
    </location>
</feature>
<gene>
    <name evidence="3" type="ORF">C6569_08800</name>
</gene>
<feature type="transmembrane region" description="Helical" evidence="1">
    <location>
        <begin position="147"/>
        <end position="179"/>
    </location>
</feature>
<keyword evidence="1" id="KW-0812">Transmembrane</keyword>
<keyword evidence="1" id="KW-0472">Membrane</keyword>
<dbReference type="RefSeq" id="WP_106748494.1">
    <property type="nucleotide sequence ID" value="NZ_CP027668.1"/>
</dbReference>
<feature type="transmembrane region" description="Helical" evidence="1">
    <location>
        <begin position="12"/>
        <end position="36"/>
    </location>
</feature>
<name>A0A2S0NB36_9HYPH</name>
<dbReference type="PANTHER" id="PTHR35342:SF5">
    <property type="entry name" value="TRICARBOXYLIC TRANSPORT PROTEIN"/>
    <property type="match status" value="1"/>
</dbReference>
<evidence type="ECO:0000256" key="1">
    <source>
        <dbReference type="SAM" id="Phobius"/>
    </source>
</evidence>
<dbReference type="Pfam" id="PF01970">
    <property type="entry name" value="TctA"/>
    <property type="match status" value="1"/>
</dbReference>
<keyword evidence="4" id="KW-1185">Reference proteome</keyword>